<dbReference type="Proteomes" id="UP000001296">
    <property type="component" value="Chromosome"/>
</dbReference>
<dbReference type="PaxDb" id="665571-STHERM_c10200"/>
<reference key="1">
    <citation type="submission" date="2009-08" db="EMBL/GenBank/DDBJ databases">
        <title>The genome sequence of Spirochaeta thermophila DSM6192.</title>
        <authorList>
            <person name="Angelov A."/>
            <person name="Mientus M."/>
            <person name="Wittenberg S."/>
            <person name="Lehmann R."/>
            <person name="Liesegang H."/>
            <person name="Daniel R."/>
            <person name="Liebl W."/>
        </authorList>
    </citation>
    <scope>NUCLEOTIDE SEQUENCE</scope>
    <source>
        <strain>DSM 6192</strain>
    </source>
</reference>
<dbReference type="KEGG" id="sta:STHERM_c10200"/>
<dbReference type="HOGENOM" id="CLU_037628_6_2_12"/>
<dbReference type="eggNOG" id="COG1609">
    <property type="taxonomic scope" value="Bacteria"/>
</dbReference>
<dbReference type="Pfam" id="PF00356">
    <property type="entry name" value="LacI"/>
    <property type="match status" value="1"/>
</dbReference>
<dbReference type="SUPFAM" id="SSF53822">
    <property type="entry name" value="Periplasmic binding protein-like I"/>
    <property type="match status" value="1"/>
</dbReference>
<evidence type="ECO:0000256" key="3">
    <source>
        <dbReference type="ARBA" id="ARBA00023163"/>
    </source>
</evidence>
<dbReference type="PROSITE" id="PS00356">
    <property type="entry name" value="HTH_LACI_1"/>
    <property type="match status" value="1"/>
</dbReference>
<gene>
    <name evidence="5" type="ordered locus">STHERM_c10200</name>
</gene>
<dbReference type="PANTHER" id="PTHR30146">
    <property type="entry name" value="LACI-RELATED TRANSCRIPTIONAL REPRESSOR"/>
    <property type="match status" value="1"/>
</dbReference>
<accession>E0RSH9</accession>
<keyword evidence="2" id="KW-0238">DNA-binding</keyword>
<dbReference type="AlphaFoldDB" id="E0RSH9"/>
<organism evidence="5 6">
    <name type="scientific">Winmispira thermophila (strain ATCC 49972 / DSM 6192 / RI 19.B1)</name>
    <name type="common">Spirochaeta thermophila</name>
    <dbReference type="NCBI Taxonomy" id="665571"/>
    <lineage>
        <taxon>Bacteria</taxon>
        <taxon>Pseudomonadati</taxon>
        <taxon>Spirochaetota</taxon>
        <taxon>Spirochaetia</taxon>
        <taxon>Winmispirales</taxon>
        <taxon>Winmispiraceae</taxon>
        <taxon>Winmispira</taxon>
    </lineage>
</organism>
<dbReference type="SUPFAM" id="SSF47413">
    <property type="entry name" value="lambda repressor-like DNA-binding domains"/>
    <property type="match status" value="1"/>
</dbReference>
<protein>
    <submittedName>
        <fullName evidence="5">Transcriptional regulatory protein</fullName>
    </submittedName>
</protein>
<reference evidence="5 6" key="2">
    <citation type="journal article" date="2010" name="J. Bacteriol.">
        <title>Genome sequence of the polysaccharide-degrading, thermophilic anaerobe Spirochaeta thermophila DSM 6192.</title>
        <authorList>
            <person name="Angelov A."/>
            <person name="Liebl S."/>
            <person name="Ballschmiter M."/>
            <person name="Bomeke M."/>
            <person name="Lehmann R."/>
            <person name="Liesegang H."/>
            <person name="Daniel R."/>
            <person name="Liebl W."/>
        </authorList>
    </citation>
    <scope>NUCLEOTIDE SEQUENCE [LARGE SCALE GENOMIC DNA]</scope>
    <source>
        <strain evidence="6">ATCC 49972 / DSM 6192 / RI 19.B1</strain>
    </source>
</reference>
<evidence type="ECO:0000259" key="4">
    <source>
        <dbReference type="PROSITE" id="PS50932"/>
    </source>
</evidence>
<evidence type="ECO:0000256" key="1">
    <source>
        <dbReference type="ARBA" id="ARBA00023015"/>
    </source>
</evidence>
<proteinExistence type="predicted"/>
<dbReference type="SMART" id="SM00354">
    <property type="entry name" value="HTH_LACI"/>
    <property type="match status" value="1"/>
</dbReference>
<dbReference type="EMBL" id="CP001698">
    <property type="protein sequence ID" value="ADN01966.1"/>
    <property type="molecule type" value="Genomic_DNA"/>
</dbReference>
<dbReference type="InterPro" id="IPR046335">
    <property type="entry name" value="LacI/GalR-like_sensor"/>
</dbReference>
<dbReference type="RefSeq" id="WP_013313807.1">
    <property type="nucleotide sequence ID" value="NC_014484.1"/>
</dbReference>
<dbReference type="Pfam" id="PF13377">
    <property type="entry name" value="Peripla_BP_3"/>
    <property type="match status" value="1"/>
</dbReference>
<dbReference type="GO" id="GO:0003700">
    <property type="term" value="F:DNA-binding transcription factor activity"/>
    <property type="evidence" value="ECO:0007669"/>
    <property type="project" value="TreeGrafter"/>
</dbReference>
<dbReference type="CDD" id="cd06294">
    <property type="entry name" value="PBP1_MalR-like"/>
    <property type="match status" value="1"/>
</dbReference>
<dbReference type="InterPro" id="IPR000843">
    <property type="entry name" value="HTH_LacI"/>
</dbReference>
<evidence type="ECO:0000256" key="2">
    <source>
        <dbReference type="ARBA" id="ARBA00023125"/>
    </source>
</evidence>
<dbReference type="PANTHER" id="PTHR30146:SF109">
    <property type="entry name" value="HTH-TYPE TRANSCRIPTIONAL REGULATOR GALS"/>
    <property type="match status" value="1"/>
</dbReference>
<dbReference type="PROSITE" id="PS50932">
    <property type="entry name" value="HTH_LACI_2"/>
    <property type="match status" value="1"/>
</dbReference>
<feature type="domain" description="HTH lacI-type" evidence="4">
    <location>
        <begin position="5"/>
        <end position="59"/>
    </location>
</feature>
<dbReference type="CDD" id="cd01392">
    <property type="entry name" value="HTH_LacI"/>
    <property type="match status" value="1"/>
</dbReference>
<evidence type="ECO:0000313" key="6">
    <source>
        <dbReference type="Proteomes" id="UP000001296"/>
    </source>
</evidence>
<dbReference type="Gene3D" id="1.10.260.40">
    <property type="entry name" value="lambda repressor-like DNA-binding domains"/>
    <property type="match status" value="1"/>
</dbReference>
<dbReference type="InterPro" id="IPR010982">
    <property type="entry name" value="Lambda_DNA-bd_dom_sf"/>
</dbReference>
<name>E0RSH9_WINT6</name>
<dbReference type="GO" id="GO:0000976">
    <property type="term" value="F:transcription cis-regulatory region binding"/>
    <property type="evidence" value="ECO:0007669"/>
    <property type="project" value="TreeGrafter"/>
</dbReference>
<evidence type="ECO:0000313" key="5">
    <source>
        <dbReference type="EMBL" id="ADN01966.1"/>
    </source>
</evidence>
<dbReference type="Gene3D" id="3.40.50.2300">
    <property type="match status" value="2"/>
</dbReference>
<keyword evidence="1" id="KW-0805">Transcription regulation</keyword>
<sequence>MRKKVTIKDVASRAGVSPSTVSRAIYSTAKLKPETKERIFRAMEELGYYPNAAARALVHKRTMTLGVILPNGEDDLFLNPFFIHALRGLSIHAQSRGYFILYAFSNNEEEEISFIEELYRSRRIDGVVALTVRRNDACLAFMKQQQIPFVVIGHPEGLKGVLWVDNDNFQAMYRLVNWMVDKGYAELAFLGGPAELMVTQDRCAGFEQALRIRGLPLREGRVLYAKGFSEEEGYRCASELLSRDRAVDGILTTDDLLAIGVVRAIEELGITRHIGVTGFNNTVQGQFHRPSLTTVDIHPYDLGYHAARLLIAHLDEEENVPPHFVVDTHIIPRETTRP</sequence>
<dbReference type="InterPro" id="IPR028082">
    <property type="entry name" value="Peripla_BP_I"/>
</dbReference>
<keyword evidence="3" id="KW-0804">Transcription</keyword>